<keyword evidence="2" id="KW-1185">Reference proteome</keyword>
<proteinExistence type="predicted"/>
<dbReference type="EMBL" id="JAABOA010008564">
    <property type="protein sequence ID" value="KAF9532717.1"/>
    <property type="molecule type" value="Genomic_DNA"/>
</dbReference>
<evidence type="ECO:0000313" key="1">
    <source>
        <dbReference type="EMBL" id="KAF9532717.1"/>
    </source>
</evidence>
<protein>
    <submittedName>
        <fullName evidence="1">Uncharacterized protein</fullName>
    </submittedName>
</protein>
<comment type="caution">
    <text evidence="1">The sequence shown here is derived from an EMBL/GenBank/DDBJ whole genome shotgun (WGS) entry which is preliminary data.</text>
</comment>
<sequence>MLARPRRRILRQSLHKLKKSEPADVMIQAGTFAPFNQTQLVLEKVFGALYLKNVKESLRTRLDTIELDDQAIQNAIR</sequence>
<gene>
    <name evidence="1" type="ORF">BGW38_010515</name>
</gene>
<accession>A0A9P6EPC7</accession>
<dbReference type="AlphaFoldDB" id="A0A9P6EPC7"/>
<reference evidence="1" key="1">
    <citation type="journal article" date="2020" name="Fungal Divers.">
        <title>Resolving the Mortierellaceae phylogeny through synthesis of multi-gene phylogenetics and phylogenomics.</title>
        <authorList>
            <person name="Vandepol N."/>
            <person name="Liber J."/>
            <person name="Desiro A."/>
            <person name="Na H."/>
            <person name="Kennedy M."/>
            <person name="Barry K."/>
            <person name="Grigoriev I.V."/>
            <person name="Miller A.N."/>
            <person name="O'Donnell K."/>
            <person name="Stajich J.E."/>
            <person name="Bonito G."/>
        </authorList>
    </citation>
    <scope>NUCLEOTIDE SEQUENCE</scope>
    <source>
        <strain evidence="1">KOD1015</strain>
    </source>
</reference>
<evidence type="ECO:0000313" key="2">
    <source>
        <dbReference type="Proteomes" id="UP000780801"/>
    </source>
</evidence>
<organism evidence="1 2">
    <name type="scientific">Lunasporangiospora selenospora</name>
    <dbReference type="NCBI Taxonomy" id="979761"/>
    <lineage>
        <taxon>Eukaryota</taxon>
        <taxon>Fungi</taxon>
        <taxon>Fungi incertae sedis</taxon>
        <taxon>Mucoromycota</taxon>
        <taxon>Mortierellomycotina</taxon>
        <taxon>Mortierellomycetes</taxon>
        <taxon>Mortierellales</taxon>
        <taxon>Mortierellaceae</taxon>
        <taxon>Lunasporangiospora</taxon>
    </lineage>
</organism>
<dbReference type="Proteomes" id="UP000780801">
    <property type="component" value="Unassembled WGS sequence"/>
</dbReference>
<name>A0A9P6EPC7_9FUNG</name>
<feature type="non-terminal residue" evidence="1">
    <location>
        <position position="1"/>
    </location>
</feature>